<dbReference type="Proteomes" id="UP000799291">
    <property type="component" value="Unassembled WGS sequence"/>
</dbReference>
<organism evidence="1 2">
    <name type="scientific">Lentithecium fluviatile CBS 122367</name>
    <dbReference type="NCBI Taxonomy" id="1168545"/>
    <lineage>
        <taxon>Eukaryota</taxon>
        <taxon>Fungi</taxon>
        <taxon>Dikarya</taxon>
        <taxon>Ascomycota</taxon>
        <taxon>Pezizomycotina</taxon>
        <taxon>Dothideomycetes</taxon>
        <taxon>Pleosporomycetidae</taxon>
        <taxon>Pleosporales</taxon>
        <taxon>Massarineae</taxon>
        <taxon>Lentitheciaceae</taxon>
        <taxon>Lentithecium</taxon>
    </lineage>
</organism>
<keyword evidence="2" id="KW-1185">Reference proteome</keyword>
<dbReference type="OrthoDB" id="415822at2759"/>
<protein>
    <submittedName>
        <fullName evidence="1">Uncharacterized protein</fullName>
    </submittedName>
</protein>
<reference evidence="1" key="1">
    <citation type="journal article" date="2020" name="Stud. Mycol.">
        <title>101 Dothideomycetes genomes: a test case for predicting lifestyles and emergence of pathogens.</title>
        <authorList>
            <person name="Haridas S."/>
            <person name="Albert R."/>
            <person name="Binder M."/>
            <person name="Bloem J."/>
            <person name="Labutti K."/>
            <person name="Salamov A."/>
            <person name="Andreopoulos B."/>
            <person name="Baker S."/>
            <person name="Barry K."/>
            <person name="Bills G."/>
            <person name="Bluhm B."/>
            <person name="Cannon C."/>
            <person name="Castanera R."/>
            <person name="Culley D."/>
            <person name="Daum C."/>
            <person name="Ezra D."/>
            <person name="Gonzalez J."/>
            <person name="Henrissat B."/>
            <person name="Kuo A."/>
            <person name="Liang C."/>
            <person name="Lipzen A."/>
            <person name="Lutzoni F."/>
            <person name="Magnuson J."/>
            <person name="Mondo S."/>
            <person name="Nolan M."/>
            <person name="Ohm R."/>
            <person name="Pangilinan J."/>
            <person name="Park H.-J."/>
            <person name="Ramirez L."/>
            <person name="Alfaro M."/>
            <person name="Sun H."/>
            <person name="Tritt A."/>
            <person name="Yoshinaga Y."/>
            <person name="Zwiers L.-H."/>
            <person name="Turgeon B."/>
            <person name="Goodwin S."/>
            <person name="Spatafora J."/>
            <person name="Crous P."/>
            <person name="Grigoriev I."/>
        </authorList>
    </citation>
    <scope>NUCLEOTIDE SEQUENCE</scope>
    <source>
        <strain evidence="1">CBS 122367</strain>
    </source>
</reference>
<dbReference type="AlphaFoldDB" id="A0A6G1J117"/>
<dbReference type="Gene3D" id="3.60.10.10">
    <property type="entry name" value="Endonuclease/exonuclease/phosphatase"/>
    <property type="match status" value="1"/>
</dbReference>
<evidence type="ECO:0000313" key="2">
    <source>
        <dbReference type="Proteomes" id="UP000799291"/>
    </source>
</evidence>
<sequence>MTLLNQPSQHTFMRNGTRTTIDLGFASPDLAKRVKRWRRCLELQTTQDNHLFIETVFNISAKKEHIVRRAWHRLDIEKLREVLRRELRELGLPDLKTKADIDKYVDALVRIPQQAQEDCVPPRSPGCPQT</sequence>
<evidence type="ECO:0000313" key="1">
    <source>
        <dbReference type="EMBL" id="KAF2684207.1"/>
    </source>
</evidence>
<dbReference type="EMBL" id="MU005582">
    <property type="protein sequence ID" value="KAF2684207.1"/>
    <property type="molecule type" value="Genomic_DNA"/>
</dbReference>
<dbReference type="InterPro" id="IPR036691">
    <property type="entry name" value="Endo/exonu/phosph_ase_sf"/>
</dbReference>
<proteinExistence type="predicted"/>
<name>A0A6G1J117_9PLEO</name>
<gene>
    <name evidence="1" type="ORF">K458DRAFT_38828</name>
</gene>
<accession>A0A6G1J117</accession>